<proteinExistence type="predicted"/>
<evidence type="ECO:0000259" key="2">
    <source>
        <dbReference type="Pfam" id="PF03544"/>
    </source>
</evidence>
<dbReference type="RefSeq" id="WP_088411666.1">
    <property type="nucleotide sequence ID" value="NZ_CP021995.1"/>
</dbReference>
<reference evidence="3 4" key="1">
    <citation type="submission" date="2017-06" db="EMBL/GenBank/DDBJ databases">
        <title>Biodegradation of gentamicin by bacterial consortia AMQD4 in synthetic medium and raw gentamicin sewage.</title>
        <authorList>
            <person name="Chang H."/>
            <person name="Feng Y."/>
            <person name="Li Z."/>
            <person name="Xue J."/>
            <person name="Cheng D."/>
        </authorList>
    </citation>
    <scope>NUCLEOTIDE SEQUENCE [LARGE SCALE GENOMIC DNA]</scope>
    <source>
        <strain evidence="3 4">BZC3</strain>
    </source>
</reference>
<dbReference type="EMBL" id="CP021995">
    <property type="protein sequence ID" value="ASD28240.1"/>
    <property type="molecule type" value="Genomic_DNA"/>
</dbReference>
<feature type="region of interest" description="Disordered" evidence="1">
    <location>
        <begin position="130"/>
        <end position="151"/>
    </location>
</feature>
<dbReference type="STRING" id="293.GCA_000988015_01056"/>
<evidence type="ECO:0000256" key="1">
    <source>
        <dbReference type="SAM" id="MobiDB-lite"/>
    </source>
</evidence>
<organism evidence="3 4">
    <name type="scientific">Brevundimonas diminuta</name>
    <name type="common">Pseudomonas diminuta</name>
    <dbReference type="NCBI Taxonomy" id="293"/>
    <lineage>
        <taxon>Bacteria</taxon>
        <taxon>Pseudomonadati</taxon>
        <taxon>Pseudomonadota</taxon>
        <taxon>Alphaproteobacteria</taxon>
        <taxon>Caulobacterales</taxon>
        <taxon>Caulobacteraceae</taxon>
        <taxon>Brevundimonas</taxon>
    </lineage>
</organism>
<feature type="domain" description="TonB C-terminal" evidence="2">
    <location>
        <begin position="51"/>
        <end position="125"/>
    </location>
</feature>
<dbReference type="SUPFAM" id="SSF74653">
    <property type="entry name" value="TolA/TonB C-terminal domain"/>
    <property type="match status" value="1"/>
</dbReference>
<accession>A0A1Z3M1A2</accession>
<reference evidence="3 4" key="2">
    <citation type="submission" date="2017-06" db="EMBL/GenBank/DDBJ databases">
        <authorList>
            <person name="Kim H.J."/>
            <person name="Triplett B.A."/>
        </authorList>
    </citation>
    <scope>NUCLEOTIDE SEQUENCE [LARGE SCALE GENOMIC DNA]</scope>
    <source>
        <strain evidence="3 4">BZC3</strain>
    </source>
</reference>
<dbReference type="Proteomes" id="UP000197024">
    <property type="component" value="Chromosome"/>
</dbReference>
<gene>
    <name evidence="3" type="ORF">CD943_15865</name>
</gene>
<sequence length="264" mass="28335">MNRTVGAAVLGTIIVGSGATAFAEDKARPKRLPVVVENPAWVVPPQVDGDDYPIFAAYLGVNGSVSLECMVTPQGSPENCLVKDERPTGLGFGDAAKRIILRHRLTPRRVNGVATPAKFVVRLPFTADFEEPEDAAPPPTTPWTGPEPSAPQLANARAVIEAVGIPSVAERLGLDELPESRRTAIQAWATELFPPDAELAEALALGMARLWAKEAMDRFVLGTEAPQITEAEARAAYGEPDFTAIDAEMKRRYCAAYDCGDARK</sequence>
<evidence type="ECO:0000313" key="3">
    <source>
        <dbReference type="EMBL" id="ASD28240.1"/>
    </source>
</evidence>
<dbReference type="AlphaFoldDB" id="A0A1Z3M1A2"/>
<evidence type="ECO:0000313" key="4">
    <source>
        <dbReference type="Proteomes" id="UP000197024"/>
    </source>
</evidence>
<dbReference type="Gene3D" id="3.30.1150.10">
    <property type="match status" value="1"/>
</dbReference>
<dbReference type="Pfam" id="PF03544">
    <property type="entry name" value="TonB_C"/>
    <property type="match status" value="1"/>
</dbReference>
<dbReference type="GO" id="GO:0055085">
    <property type="term" value="P:transmembrane transport"/>
    <property type="evidence" value="ECO:0007669"/>
    <property type="project" value="InterPro"/>
</dbReference>
<dbReference type="InterPro" id="IPR037682">
    <property type="entry name" value="TonB_C"/>
</dbReference>
<protein>
    <recommendedName>
        <fullName evidence="2">TonB C-terminal domain-containing protein</fullName>
    </recommendedName>
</protein>
<name>A0A1Z3M1A2_BREDI</name>